<dbReference type="Proteomes" id="UP001165121">
    <property type="component" value="Unassembled WGS sequence"/>
</dbReference>
<protein>
    <submittedName>
        <fullName evidence="1">Unnamed protein product</fullName>
    </submittedName>
</protein>
<evidence type="ECO:0000313" key="2">
    <source>
        <dbReference type="Proteomes" id="UP001165121"/>
    </source>
</evidence>
<name>A0A9W6XX75_9STRA</name>
<sequence>MARTGSLKLGVTEVECARNVPSPFDYADRFWGYPSWAAPVSRSPSLRSAGAIVAPALVLAFPFQCTSPHKDQCNGVATRLLIAIPTELYHGAHA</sequence>
<proteinExistence type="predicted"/>
<gene>
    <name evidence="1" type="ORF">Pfra01_001927400</name>
</gene>
<organism evidence="1 2">
    <name type="scientific">Phytophthora fragariaefolia</name>
    <dbReference type="NCBI Taxonomy" id="1490495"/>
    <lineage>
        <taxon>Eukaryota</taxon>
        <taxon>Sar</taxon>
        <taxon>Stramenopiles</taxon>
        <taxon>Oomycota</taxon>
        <taxon>Peronosporomycetes</taxon>
        <taxon>Peronosporales</taxon>
        <taxon>Peronosporaceae</taxon>
        <taxon>Phytophthora</taxon>
    </lineage>
</organism>
<comment type="caution">
    <text evidence="1">The sequence shown here is derived from an EMBL/GenBank/DDBJ whole genome shotgun (WGS) entry which is preliminary data.</text>
</comment>
<accession>A0A9W6XX75</accession>
<reference evidence="1" key="1">
    <citation type="submission" date="2023-04" db="EMBL/GenBank/DDBJ databases">
        <title>Phytophthora fragariaefolia NBRC 109709.</title>
        <authorList>
            <person name="Ichikawa N."/>
            <person name="Sato H."/>
            <person name="Tonouchi N."/>
        </authorList>
    </citation>
    <scope>NUCLEOTIDE SEQUENCE</scope>
    <source>
        <strain evidence="1">NBRC 109709</strain>
    </source>
</reference>
<dbReference type="AlphaFoldDB" id="A0A9W6XX75"/>
<dbReference type="EMBL" id="BSXT01002492">
    <property type="protein sequence ID" value="GMF49120.1"/>
    <property type="molecule type" value="Genomic_DNA"/>
</dbReference>
<evidence type="ECO:0000313" key="1">
    <source>
        <dbReference type="EMBL" id="GMF49120.1"/>
    </source>
</evidence>
<keyword evidence="2" id="KW-1185">Reference proteome</keyword>